<dbReference type="Gramene" id="KQK91595">
    <property type="protein sequence ID" value="KQK91595"/>
    <property type="gene ID" value="SETIT_039511mg"/>
</dbReference>
<reference evidence="3" key="1">
    <citation type="journal article" date="2012" name="Nat. Biotechnol.">
        <title>Reference genome sequence of the model plant Setaria.</title>
        <authorList>
            <person name="Bennetzen J.L."/>
            <person name="Schmutz J."/>
            <person name="Wang H."/>
            <person name="Percifield R."/>
            <person name="Hawkins J."/>
            <person name="Pontaroli A.C."/>
            <person name="Estep M."/>
            <person name="Feng L."/>
            <person name="Vaughn J.N."/>
            <person name="Grimwood J."/>
            <person name="Jenkins J."/>
            <person name="Barry K."/>
            <person name="Lindquist E."/>
            <person name="Hellsten U."/>
            <person name="Deshpande S."/>
            <person name="Wang X."/>
            <person name="Wu X."/>
            <person name="Mitros T."/>
            <person name="Triplett J."/>
            <person name="Yang X."/>
            <person name="Ye C.Y."/>
            <person name="Mauro-Herrera M."/>
            <person name="Wang L."/>
            <person name="Li P."/>
            <person name="Sharma M."/>
            <person name="Sharma R."/>
            <person name="Ronald P.C."/>
            <person name="Panaud O."/>
            <person name="Kellogg E.A."/>
            <person name="Brutnell T.P."/>
            <person name="Doust A.N."/>
            <person name="Tuskan G.A."/>
            <person name="Rokhsar D."/>
            <person name="Devos K.M."/>
        </authorList>
    </citation>
    <scope>NUCLEOTIDE SEQUENCE [LARGE SCALE GENOMIC DNA]</scope>
    <source>
        <strain evidence="3">cv. Yugu1</strain>
    </source>
</reference>
<organism evidence="2 3">
    <name type="scientific">Setaria italica</name>
    <name type="common">Foxtail millet</name>
    <name type="synonym">Panicum italicum</name>
    <dbReference type="NCBI Taxonomy" id="4555"/>
    <lineage>
        <taxon>Eukaryota</taxon>
        <taxon>Viridiplantae</taxon>
        <taxon>Streptophyta</taxon>
        <taxon>Embryophyta</taxon>
        <taxon>Tracheophyta</taxon>
        <taxon>Spermatophyta</taxon>
        <taxon>Magnoliopsida</taxon>
        <taxon>Liliopsida</taxon>
        <taxon>Poales</taxon>
        <taxon>Poaceae</taxon>
        <taxon>PACMAD clade</taxon>
        <taxon>Panicoideae</taxon>
        <taxon>Panicodae</taxon>
        <taxon>Paniceae</taxon>
        <taxon>Cenchrinae</taxon>
        <taxon>Setaria</taxon>
    </lineage>
</organism>
<keyword evidence="1" id="KW-0812">Transmembrane</keyword>
<dbReference type="Proteomes" id="UP000004995">
    <property type="component" value="Unassembled WGS sequence"/>
</dbReference>
<dbReference type="AlphaFoldDB" id="K4AKT4"/>
<keyword evidence="1" id="KW-0472">Membrane</keyword>
<dbReference type="HOGENOM" id="CLU_2190783_0_0_1"/>
<dbReference type="EMBL" id="AGNK02006050">
    <property type="status" value="NOT_ANNOTATED_CDS"/>
    <property type="molecule type" value="Genomic_DNA"/>
</dbReference>
<reference evidence="2" key="2">
    <citation type="submission" date="2018-08" db="UniProtKB">
        <authorList>
            <consortium name="EnsemblPlants"/>
        </authorList>
    </citation>
    <scope>IDENTIFICATION</scope>
    <source>
        <strain evidence="2">Yugu1</strain>
    </source>
</reference>
<sequence>FPHSQLLLSFSASKRITAAAGGTSPSIRQLSALRWRWLVGAMSFVFRGSRADIEAGGFPGFAPDRRAMRIHAGGRPVHSNSLAFLVTVLLLFMVLNSHQMSPNFLTMML</sequence>
<evidence type="ECO:0000256" key="1">
    <source>
        <dbReference type="SAM" id="Phobius"/>
    </source>
</evidence>
<evidence type="ECO:0000313" key="2">
    <source>
        <dbReference type="EnsemblPlants" id="KQK91595"/>
    </source>
</evidence>
<accession>K4AKT4</accession>
<keyword evidence="3" id="KW-1185">Reference proteome</keyword>
<dbReference type="EnsemblPlants" id="KQK91595">
    <property type="protein sequence ID" value="KQK91595"/>
    <property type="gene ID" value="SETIT_039511mg"/>
</dbReference>
<keyword evidence="1" id="KW-1133">Transmembrane helix</keyword>
<evidence type="ECO:0000313" key="3">
    <source>
        <dbReference type="Proteomes" id="UP000004995"/>
    </source>
</evidence>
<proteinExistence type="predicted"/>
<dbReference type="eggNOG" id="KOG0800">
    <property type="taxonomic scope" value="Eukaryota"/>
</dbReference>
<name>K4AKT4_SETIT</name>
<dbReference type="InParanoid" id="K4AKT4"/>
<dbReference type="STRING" id="4555.K4AKT4"/>
<protein>
    <submittedName>
        <fullName evidence="2">Uncharacterized protein</fullName>
    </submittedName>
</protein>
<feature type="transmembrane region" description="Helical" evidence="1">
    <location>
        <begin position="77"/>
        <end position="95"/>
    </location>
</feature>